<gene>
    <name evidence="1" type="ORF">LCGC14_1614410</name>
</gene>
<reference evidence="1" key="1">
    <citation type="journal article" date="2015" name="Nature">
        <title>Complex archaea that bridge the gap between prokaryotes and eukaryotes.</title>
        <authorList>
            <person name="Spang A."/>
            <person name="Saw J.H."/>
            <person name="Jorgensen S.L."/>
            <person name="Zaremba-Niedzwiedzka K."/>
            <person name="Martijn J."/>
            <person name="Lind A.E."/>
            <person name="van Eijk R."/>
            <person name="Schleper C."/>
            <person name="Guy L."/>
            <person name="Ettema T.J."/>
        </authorList>
    </citation>
    <scope>NUCLEOTIDE SEQUENCE</scope>
</reference>
<dbReference type="AlphaFoldDB" id="A0A0F9I7E4"/>
<comment type="caution">
    <text evidence="1">The sequence shown here is derived from an EMBL/GenBank/DDBJ whole genome shotgun (WGS) entry which is preliminary data.</text>
</comment>
<organism evidence="1">
    <name type="scientific">marine sediment metagenome</name>
    <dbReference type="NCBI Taxonomy" id="412755"/>
    <lineage>
        <taxon>unclassified sequences</taxon>
        <taxon>metagenomes</taxon>
        <taxon>ecological metagenomes</taxon>
    </lineage>
</organism>
<dbReference type="EMBL" id="LAZR01013108">
    <property type="protein sequence ID" value="KKM23521.1"/>
    <property type="molecule type" value="Genomic_DNA"/>
</dbReference>
<protein>
    <submittedName>
        <fullName evidence="1">Uncharacterized protein</fullName>
    </submittedName>
</protein>
<accession>A0A0F9I7E4</accession>
<sequence>MQDTYTVTMGVRGASRIRTEDHMGRDSAEFRAAQWRRNNGQGSYWAKVTKTTS</sequence>
<proteinExistence type="predicted"/>
<evidence type="ECO:0000313" key="1">
    <source>
        <dbReference type="EMBL" id="KKM23521.1"/>
    </source>
</evidence>
<name>A0A0F9I7E4_9ZZZZ</name>